<dbReference type="Proteomes" id="UP000663844">
    <property type="component" value="Unassembled WGS sequence"/>
</dbReference>
<comment type="caution">
    <text evidence="1">The sequence shown here is derived from an EMBL/GenBank/DDBJ whole genome shotgun (WGS) entry which is preliminary data.</text>
</comment>
<reference evidence="1" key="1">
    <citation type="submission" date="2021-02" db="EMBL/GenBank/DDBJ databases">
        <authorList>
            <person name="Nowell W R."/>
        </authorList>
    </citation>
    <scope>NUCLEOTIDE SEQUENCE</scope>
</reference>
<dbReference type="EMBL" id="CAJOAZ010005691">
    <property type="protein sequence ID" value="CAF4109522.1"/>
    <property type="molecule type" value="Genomic_DNA"/>
</dbReference>
<evidence type="ECO:0000313" key="1">
    <source>
        <dbReference type="EMBL" id="CAF4109522.1"/>
    </source>
</evidence>
<name>A0A819VH02_9BILA</name>
<sequence length="40" mass="4229">GSIFGGGGGGNRSEDRLDDSAENVRCDILSSCCIVFDRFC</sequence>
<proteinExistence type="predicted"/>
<protein>
    <submittedName>
        <fullName evidence="1">Uncharacterized protein</fullName>
    </submittedName>
</protein>
<feature type="non-terminal residue" evidence="1">
    <location>
        <position position="1"/>
    </location>
</feature>
<evidence type="ECO:0000313" key="2">
    <source>
        <dbReference type="Proteomes" id="UP000663844"/>
    </source>
</evidence>
<accession>A0A819VH02</accession>
<gene>
    <name evidence="1" type="ORF">OXD698_LOCUS35862</name>
</gene>
<organism evidence="1 2">
    <name type="scientific">Adineta steineri</name>
    <dbReference type="NCBI Taxonomy" id="433720"/>
    <lineage>
        <taxon>Eukaryota</taxon>
        <taxon>Metazoa</taxon>
        <taxon>Spiralia</taxon>
        <taxon>Gnathifera</taxon>
        <taxon>Rotifera</taxon>
        <taxon>Eurotatoria</taxon>
        <taxon>Bdelloidea</taxon>
        <taxon>Adinetida</taxon>
        <taxon>Adinetidae</taxon>
        <taxon>Adineta</taxon>
    </lineage>
</organism>
<dbReference type="AlphaFoldDB" id="A0A819VH02"/>